<dbReference type="OrthoDB" id="9787654at2"/>
<feature type="domain" description="Amidohydrolase-related" evidence="2">
    <location>
        <begin position="32"/>
        <end position="296"/>
    </location>
</feature>
<dbReference type="Gene3D" id="3.20.20.140">
    <property type="entry name" value="Metal-dependent hydrolases"/>
    <property type="match status" value="1"/>
</dbReference>
<proteinExistence type="predicted"/>
<dbReference type="KEGG" id="pstg:E8M01_07400"/>
<dbReference type="SUPFAM" id="SSF51556">
    <property type="entry name" value="Metallo-dependent hydrolases"/>
    <property type="match status" value="1"/>
</dbReference>
<evidence type="ECO:0000256" key="1">
    <source>
        <dbReference type="SAM" id="MobiDB-lite"/>
    </source>
</evidence>
<dbReference type="Pfam" id="PF04909">
    <property type="entry name" value="Amidohydro_2"/>
    <property type="match status" value="1"/>
</dbReference>
<dbReference type="GO" id="GO:0016787">
    <property type="term" value="F:hydrolase activity"/>
    <property type="evidence" value="ECO:0007669"/>
    <property type="project" value="UniProtKB-KW"/>
</dbReference>
<evidence type="ECO:0000313" key="4">
    <source>
        <dbReference type="Proteomes" id="UP000298781"/>
    </source>
</evidence>
<dbReference type="PANTHER" id="PTHR35563">
    <property type="entry name" value="BARREL METAL-DEPENDENT HYDROLASE, PUTATIVE (AFU_ORTHOLOGUE AFUA_1G16240)-RELATED"/>
    <property type="match status" value="1"/>
</dbReference>
<name>A0A4D7AX64_9HYPH</name>
<keyword evidence="3" id="KW-0378">Hydrolase</keyword>
<dbReference type="InterPro" id="IPR052358">
    <property type="entry name" value="Aro_Compnd_Degr_Hydrolases"/>
</dbReference>
<dbReference type="InterPro" id="IPR032466">
    <property type="entry name" value="Metal_Hydrolase"/>
</dbReference>
<accession>A0A4D7AX64</accession>
<dbReference type="EMBL" id="CP039690">
    <property type="protein sequence ID" value="QCI64085.1"/>
    <property type="molecule type" value="Genomic_DNA"/>
</dbReference>
<evidence type="ECO:0000313" key="3">
    <source>
        <dbReference type="EMBL" id="QCI64085.1"/>
    </source>
</evidence>
<dbReference type="Proteomes" id="UP000298781">
    <property type="component" value="Chromosome"/>
</dbReference>
<organism evidence="3 4">
    <name type="scientific">Phreatobacter stygius</name>
    <dbReference type="NCBI Taxonomy" id="1940610"/>
    <lineage>
        <taxon>Bacteria</taxon>
        <taxon>Pseudomonadati</taxon>
        <taxon>Pseudomonadota</taxon>
        <taxon>Alphaproteobacteria</taxon>
        <taxon>Hyphomicrobiales</taxon>
        <taxon>Phreatobacteraceae</taxon>
        <taxon>Phreatobacter</taxon>
    </lineage>
</organism>
<protein>
    <submittedName>
        <fullName evidence="3">Amidohydrolase</fullName>
    </submittedName>
</protein>
<gene>
    <name evidence="3" type="ORF">E8M01_07400</name>
</gene>
<reference evidence="3 4" key="1">
    <citation type="submission" date="2019-04" db="EMBL/GenBank/DDBJ databases">
        <title>Phreatobacter aquaticus sp. nov.</title>
        <authorList>
            <person name="Choi A."/>
        </authorList>
    </citation>
    <scope>NUCLEOTIDE SEQUENCE [LARGE SCALE GENOMIC DNA]</scope>
    <source>
        <strain evidence="3 4">KCTC 52518</strain>
    </source>
</reference>
<dbReference type="RefSeq" id="WP_136959541.1">
    <property type="nucleotide sequence ID" value="NZ_CP039690.1"/>
</dbReference>
<dbReference type="PANTHER" id="PTHR35563:SF2">
    <property type="entry name" value="BARREL METAL-DEPENDENT HYDROLASE, PUTATIVE (AFU_ORTHOLOGUE AFUA_1G16240)-RELATED"/>
    <property type="match status" value="1"/>
</dbReference>
<evidence type="ECO:0000259" key="2">
    <source>
        <dbReference type="Pfam" id="PF04909"/>
    </source>
</evidence>
<dbReference type="InterPro" id="IPR006680">
    <property type="entry name" value="Amidohydro-rel"/>
</dbReference>
<feature type="region of interest" description="Disordered" evidence="1">
    <location>
        <begin position="1"/>
        <end position="23"/>
    </location>
</feature>
<sequence length="297" mass="32172">MTDTSLVSPEPTIPPPLAAPRRPHLRLPPGSCDSHCHVFGPHHRFPYAAGRSFTPHDMPEQRLRALHDHLGFDRAVIVQSACHGADHAALIDALRTGAGRYRGVALLGAAATATDVADLHEAGVRGARFNFLPHLGGYPPESLIRHVERLVAPHGWHFAVHVTGADLIACEELIRSIRVPVVIDHMARFDIREGRAGQAFATLLKLLEGSRISVKLSGVDRLSRQAAPYDDALPFARALAAHAPDQVVWGTDWPHPNLHGPMPDDGDLVDLIAGIAPDKAARHKLLVANPARLFGFN</sequence>
<keyword evidence="4" id="KW-1185">Reference proteome</keyword>
<dbReference type="AlphaFoldDB" id="A0A4D7AX64"/>